<protein>
    <recommendedName>
        <fullName evidence="5">DNA/RNA-binding protein Alba</fullName>
    </recommendedName>
</protein>
<dbReference type="Gene3D" id="3.30.110.20">
    <property type="entry name" value="Alba-like domain"/>
    <property type="match status" value="1"/>
</dbReference>
<dbReference type="KEGG" id="mpi:Mpet_1291"/>
<dbReference type="EMBL" id="CP002117">
    <property type="protein sequence ID" value="ADN36051.1"/>
    <property type="molecule type" value="Genomic_DNA"/>
</dbReference>
<feature type="domain" description="DNA/RNA-binding protein Alba-like" evidence="6">
    <location>
        <begin position="21"/>
        <end position="83"/>
    </location>
</feature>
<keyword evidence="8" id="KW-1185">Reference proteome</keyword>
<sequence length="106" mass="11722">MRNWPSAKKFSEEEMVTVSDNTVFVGNKPVMNYVLAVVTQFNQGAEEVSVKARGKAISRAVDTAEIALNRFLENVQKSDILTSTEIVDTESGKTNVSSIEITLKRI</sequence>
<dbReference type="GO" id="GO:0030261">
    <property type="term" value="P:chromosome condensation"/>
    <property type="evidence" value="ECO:0007669"/>
    <property type="project" value="UniProtKB-KW"/>
</dbReference>
<dbReference type="GO" id="GO:0003723">
    <property type="term" value="F:RNA binding"/>
    <property type="evidence" value="ECO:0007669"/>
    <property type="project" value="InterPro"/>
</dbReference>
<dbReference type="InterPro" id="IPR013795">
    <property type="entry name" value="DNA/RNA-bd_Alba"/>
</dbReference>
<comment type="function">
    <text evidence="5">Binds double-stranded DNA tightly but without sequence specificity. Involved in DNA compaction.</text>
</comment>
<dbReference type="NCBIfam" id="NF003088">
    <property type="entry name" value="PRK04015.1"/>
    <property type="match status" value="1"/>
</dbReference>
<proteinExistence type="inferred from homology"/>
<reference evidence="7 8" key="1">
    <citation type="journal article" date="2010" name="Stand. Genomic Sci.">
        <title>Complete genome sequence of Methanoplanus petrolearius type strain (SEBR 4847).</title>
        <authorList>
            <person name="Brambilla E."/>
            <person name="Djao O.D."/>
            <person name="Daligault H."/>
            <person name="Lapidus A."/>
            <person name="Lucas S."/>
            <person name="Hammon N."/>
            <person name="Nolan M."/>
            <person name="Tice H."/>
            <person name="Cheng J.F."/>
            <person name="Han C."/>
            <person name="Tapia R."/>
            <person name="Goodwin L."/>
            <person name="Pitluck S."/>
            <person name="Liolios K."/>
            <person name="Ivanova N."/>
            <person name="Mavromatis K."/>
            <person name="Mikhailova N."/>
            <person name="Pati A."/>
            <person name="Chen A."/>
            <person name="Palaniappan K."/>
            <person name="Land M."/>
            <person name="Hauser L."/>
            <person name="Chang Y.J."/>
            <person name="Jeffries C.D."/>
            <person name="Rohde M."/>
            <person name="Spring S."/>
            <person name="Sikorski J."/>
            <person name="Goker M."/>
            <person name="Woyke T."/>
            <person name="Bristow J."/>
            <person name="Eisen J.A."/>
            <person name="Markowitz V."/>
            <person name="Hugenholtz P."/>
            <person name="Kyrpides N.C."/>
            <person name="Klenk H.P."/>
        </authorList>
    </citation>
    <scope>NUCLEOTIDE SEQUENCE [LARGE SCALE GENOMIC DNA]</scope>
    <source>
        <strain evidence="8">DSM 11571 / OCM 486 / SEBR 4847</strain>
    </source>
</reference>
<comment type="subcellular location">
    <subcellularLocation>
        <location evidence="5">Cytoplasm</location>
    </subcellularLocation>
    <subcellularLocation>
        <location evidence="5">Chromosome</location>
    </subcellularLocation>
</comment>
<dbReference type="SUPFAM" id="SSF82704">
    <property type="entry name" value="AlbA-like"/>
    <property type="match status" value="1"/>
</dbReference>
<dbReference type="NCBIfam" id="TIGR00285">
    <property type="entry name" value="DNA-binding protein Alba"/>
    <property type="match status" value="1"/>
</dbReference>
<evidence type="ECO:0000256" key="5">
    <source>
        <dbReference type="HAMAP-Rule" id="MF_01122"/>
    </source>
</evidence>
<dbReference type="HOGENOM" id="CLU_110989_1_0_2"/>
<evidence type="ECO:0000313" key="8">
    <source>
        <dbReference type="Proteomes" id="UP000006565"/>
    </source>
</evidence>
<dbReference type="HAMAP" id="MF_01122">
    <property type="entry name" value="AlbA"/>
    <property type="match status" value="1"/>
</dbReference>
<accession>E1RE88</accession>
<dbReference type="eggNOG" id="arCOG01753">
    <property type="taxonomic scope" value="Archaea"/>
</dbReference>
<keyword evidence="3 5" id="KW-0963">Cytoplasm</keyword>
<comment type="similarity">
    <text evidence="1 5">Belongs to the histone-like Alba family.</text>
</comment>
<evidence type="ECO:0000313" key="7">
    <source>
        <dbReference type="EMBL" id="ADN36051.1"/>
    </source>
</evidence>
<name>E1RE88_METP4</name>
<dbReference type="Proteomes" id="UP000006565">
    <property type="component" value="Chromosome"/>
</dbReference>
<dbReference type="STRING" id="679926.Mpet_1291"/>
<keyword evidence="4 5" id="KW-0238">DNA-binding</keyword>
<dbReference type="InterPro" id="IPR002775">
    <property type="entry name" value="DNA/RNA-bd_Alba-like"/>
</dbReference>
<evidence type="ECO:0000259" key="6">
    <source>
        <dbReference type="Pfam" id="PF01918"/>
    </source>
</evidence>
<dbReference type="Pfam" id="PF01918">
    <property type="entry name" value="Alba"/>
    <property type="match status" value="1"/>
</dbReference>
<evidence type="ECO:0000256" key="3">
    <source>
        <dbReference type="ARBA" id="ARBA00022490"/>
    </source>
</evidence>
<organism evidence="7 8">
    <name type="scientific">Methanolacinia petrolearia (strain DSM 11571 / OCM 486 / SEBR 4847)</name>
    <name type="common">Methanoplanus petrolearius</name>
    <dbReference type="NCBI Taxonomy" id="679926"/>
    <lineage>
        <taxon>Archaea</taxon>
        <taxon>Methanobacteriati</taxon>
        <taxon>Methanobacteriota</taxon>
        <taxon>Stenosarchaea group</taxon>
        <taxon>Methanomicrobia</taxon>
        <taxon>Methanomicrobiales</taxon>
        <taxon>Methanomicrobiaceae</taxon>
        <taxon>Methanolacinia</taxon>
    </lineage>
</organism>
<evidence type="ECO:0000256" key="2">
    <source>
        <dbReference type="ARBA" id="ARBA00022454"/>
    </source>
</evidence>
<dbReference type="GO" id="GO:0005694">
    <property type="term" value="C:chromosome"/>
    <property type="evidence" value="ECO:0007669"/>
    <property type="project" value="UniProtKB-SubCell"/>
</dbReference>
<dbReference type="GO" id="GO:0005737">
    <property type="term" value="C:cytoplasm"/>
    <property type="evidence" value="ECO:0007669"/>
    <property type="project" value="UniProtKB-SubCell"/>
</dbReference>
<keyword evidence="5" id="KW-0226">DNA condensation</keyword>
<comment type="caution">
    <text evidence="5">Lacks conserved residue(s) required for the propagation of feature annotation.</text>
</comment>
<evidence type="ECO:0000256" key="1">
    <source>
        <dbReference type="ARBA" id="ARBA00008018"/>
    </source>
</evidence>
<dbReference type="PIRSF" id="PIRSF028732">
    <property type="entry name" value="Alba"/>
    <property type="match status" value="1"/>
</dbReference>
<gene>
    <name evidence="5" type="primary">albA</name>
    <name evidence="7" type="ordered locus">Mpet_1291</name>
</gene>
<keyword evidence="2 5" id="KW-0158">Chromosome</keyword>
<dbReference type="AlphaFoldDB" id="E1RE88"/>
<dbReference type="GO" id="GO:0003690">
    <property type="term" value="F:double-stranded DNA binding"/>
    <property type="evidence" value="ECO:0007669"/>
    <property type="project" value="UniProtKB-UniRule"/>
</dbReference>
<dbReference type="InterPro" id="IPR036882">
    <property type="entry name" value="Alba-like_dom_sf"/>
</dbReference>
<evidence type="ECO:0000256" key="4">
    <source>
        <dbReference type="ARBA" id="ARBA00023125"/>
    </source>
</evidence>